<evidence type="ECO:0000256" key="4">
    <source>
        <dbReference type="ARBA" id="ARBA00022840"/>
    </source>
</evidence>
<proteinExistence type="inferred from homology"/>
<evidence type="ECO:0000256" key="5">
    <source>
        <dbReference type="ARBA" id="ARBA00022970"/>
    </source>
</evidence>
<keyword evidence="8" id="KW-1185">Reference proteome</keyword>
<dbReference type="PROSITE" id="PS50893">
    <property type="entry name" value="ABC_TRANSPORTER_2"/>
    <property type="match status" value="1"/>
</dbReference>
<dbReference type="InterPro" id="IPR003593">
    <property type="entry name" value="AAA+_ATPase"/>
</dbReference>
<gene>
    <name evidence="7" type="ORF">KZC48_13325</name>
</gene>
<evidence type="ECO:0000259" key="6">
    <source>
        <dbReference type="PROSITE" id="PS50893"/>
    </source>
</evidence>
<dbReference type="Pfam" id="PF00005">
    <property type="entry name" value="ABC_tran"/>
    <property type="match status" value="1"/>
</dbReference>
<evidence type="ECO:0000256" key="1">
    <source>
        <dbReference type="ARBA" id="ARBA00005417"/>
    </source>
</evidence>
<protein>
    <submittedName>
        <fullName evidence="7">ABC transporter ATP-binding protein</fullName>
    </submittedName>
</protein>
<comment type="similarity">
    <text evidence="1">Belongs to the ABC transporter superfamily.</text>
</comment>
<evidence type="ECO:0000313" key="8">
    <source>
        <dbReference type="Proteomes" id="UP001172731"/>
    </source>
</evidence>
<dbReference type="InterPro" id="IPR027417">
    <property type="entry name" value="P-loop_NTPase"/>
</dbReference>
<keyword evidence="2" id="KW-0813">Transport</keyword>
<dbReference type="PANTHER" id="PTHR43820">
    <property type="entry name" value="HIGH-AFFINITY BRANCHED-CHAIN AMINO ACID TRANSPORT ATP-BINDING PROTEIN LIVF"/>
    <property type="match status" value="1"/>
</dbReference>
<dbReference type="RefSeq" id="WP_301135283.1">
    <property type="nucleotide sequence ID" value="NZ_BAAAUQ010000016.1"/>
</dbReference>
<dbReference type="EMBL" id="JAHWXI010000018">
    <property type="protein sequence ID" value="MDN4465369.1"/>
    <property type="molecule type" value="Genomic_DNA"/>
</dbReference>
<dbReference type="PROSITE" id="PS00211">
    <property type="entry name" value="ABC_TRANSPORTER_1"/>
    <property type="match status" value="1"/>
</dbReference>
<dbReference type="InterPro" id="IPR017871">
    <property type="entry name" value="ABC_transporter-like_CS"/>
</dbReference>
<dbReference type="InterPro" id="IPR003439">
    <property type="entry name" value="ABC_transporter-like_ATP-bd"/>
</dbReference>
<dbReference type="PANTHER" id="PTHR43820:SF4">
    <property type="entry name" value="HIGH-AFFINITY BRANCHED-CHAIN AMINO ACID TRANSPORT ATP-BINDING PROTEIN LIVF"/>
    <property type="match status" value="1"/>
</dbReference>
<dbReference type="Proteomes" id="UP001172731">
    <property type="component" value="Unassembled WGS sequence"/>
</dbReference>
<evidence type="ECO:0000256" key="2">
    <source>
        <dbReference type="ARBA" id="ARBA00022448"/>
    </source>
</evidence>
<name>A0ABT8FVN3_9MICO</name>
<keyword evidence="5" id="KW-0029">Amino-acid transport</keyword>
<dbReference type="SMART" id="SM00382">
    <property type="entry name" value="AAA"/>
    <property type="match status" value="1"/>
</dbReference>
<dbReference type="GO" id="GO:0005524">
    <property type="term" value="F:ATP binding"/>
    <property type="evidence" value="ECO:0007669"/>
    <property type="project" value="UniProtKB-KW"/>
</dbReference>
<organism evidence="7 8">
    <name type="scientific">Microbacterium aurantiacum</name>
    <dbReference type="NCBI Taxonomy" id="162393"/>
    <lineage>
        <taxon>Bacteria</taxon>
        <taxon>Bacillati</taxon>
        <taxon>Actinomycetota</taxon>
        <taxon>Actinomycetes</taxon>
        <taxon>Micrococcales</taxon>
        <taxon>Microbacteriaceae</taxon>
        <taxon>Microbacterium</taxon>
    </lineage>
</organism>
<dbReference type="SUPFAM" id="SSF52540">
    <property type="entry name" value="P-loop containing nucleoside triphosphate hydrolases"/>
    <property type="match status" value="1"/>
</dbReference>
<feature type="domain" description="ABC transporter" evidence="6">
    <location>
        <begin position="6"/>
        <end position="239"/>
    </location>
</feature>
<keyword evidence="4 7" id="KW-0067">ATP-binding</keyword>
<comment type="caution">
    <text evidence="7">The sequence shown here is derived from an EMBL/GenBank/DDBJ whole genome shotgun (WGS) entry which is preliminary data.</text>
</comment>
<accession>A0ABT8FVN3</accession>
<sequence length="246" mass="26522">MVADVLEVRSVTSGYGDLTVIRDVSLTVAPAQITAVLGRNGAGKTTTLKTIAGLLPVNSGEVLFDGEPITKVPAHARRRMGFGYVQENKRIFKKRAVEENLVLGLYRLGLARAEEQSRLDEVYTRFPILAERRKQTAGYLSGGQQQMLAIGQALLNHPRLLMLDEPSTGLAPSIVAEVMQAVQRLRDEGLAVLLIEQAVDTALRVADRVVVLDVGKVVHSGSADEDGLRAIIQDAYMAAPPSEGPS</sequence>
<dbReference type="Gene3D" id="3.40.50.300">
    <property type="entry name" value="P-loop containing nucleotide triphosphate hydrolases"/>
    <property type="match status" value="1"/>
</dbReference>
<dbReference type="CDD" id="cd03224">
    <property type="entry name" value="ABC_TM1139_LivF_branched"/>
    <property type="match status" value="1"/>
</dbReference>
<evidence type="ECO:0000256" key="3">
    <source>
        <dbReference type="ARBA" id="ARBA00022741"/>
    </source>
</evidence>
<dbReference type="InterPro" id="IPR052156">
    <property type="entry name" value="BCAA_Transport_ATP-bd_LivF"/>
</dbReference>
<keyword evidence="3" id="KW-0547">Nucleotide-binding</keyword>
<evidence type="ECO:0000313" key="7">
    <source>
        <dbReference type="EMBL" id="MDN4465369.1"/>
    </source>
</evidence>
<reference evidence="7" key="1">
    <citation type="submission" date="2021-06" db="EMBL/GenBank/DDBJ databases">
        <title>Genome-based taxonomic framework of Microbacterium strains isolated from marine environment, the description of four new species and reclassification of four preexisting species.</title>
        <authorList>
            <person name="Lee S.D."/>
            <person name="Kim S.-M."/>
            <person name="Byeon Y.-S."/>
            <person name="Yang H.L."/>
            <person name="Kim I.S."/>
        </authorList>
    </citation>
    <scope>NUCLEOTIDE SEQUENCE</scope>
    <source>
        <strain evidence="7">KACC 20510</strain>
    </source>
</reference>